<dbReference type="Proteomes" id="UP000031670">
    <property type="component" value="Unassembled WGS sequence"/>
</dbReference>
<reference evidence="1 2" key="1">
    <citation type="submission" date="2015-01" db="EMBL/GenBank/DDBJ databases">
        <title>Vibrio sp. C5 JCM 19232 whole genome shotgun sequence.</title>
        <authorList>
            <person name="Sawabe T."/>
            <person name="Meirelles P."/>
            <person name="Feng G."/>
            <person name="Sayaka M."/>
            <person name="Hattori M."/>
            <person name="Ohkuma M."/>
        </authorList>
    </citation>
    <scope>NUCLEOTIDE SEQUENCE [LARGE SCALE GENOMIC DNA]</scope>
    <source>
        <strain evidence="1 2">JCM19232</strain>
    </source>
</reference>
<organism evidence="1 2">
    <name type="scientific">Vibrio ishigakensis</name>
    <dbReference type="NCBI Taxonomy" id="1481914"/>
    <lineage>
        <taxon>Bacteria</taxon>
        <taxon>Pseudomonadati</taxon>
        <taxon>Pseudomonadota</taxon>
        <taxon>Gammaproteobacteria</taxon>
        <taxon>Vibrionales</taxon>
        <taxon>Vibrionaceae</taxon>
        <taxon>Vibrio</taxon>
    </lineage>
</organism>
<comment type="caution">
    <text evidence="1">The sequence shown here is derived from an EMBL/GenBank/DDBJ whole genome shotgun (WGS) entry which is preliminary data.</text>
</comment>
<dbReference type="EMBL" id="BBSA01000011">
    <property type="protein sequence ID" value="GAM64163.1"/>
    <property type="molecule type" value="Genomic_DNA"/>
</dbReference>
<accession>A0A0B8PM11</accession>
<sequence length="41" mass="4842">MHKEQTYPASDMDSLSVWMIPLFGDFIGDVMQQYQPIDEYD</sequence>
<name>A0A0B8PM11_9VIBR</name>
<protein>
    <submittedName>
        <fullName evidence="1">Uncharacterized protein</fullName>
    </submittedName>
</protein>
<evidence type="ECO:0000313" key="1">
    <source>
        <dbReference type="EMBL" id="GAM64163.1"/>
    </source>
</evidence>
<reference evidence="1 2" key="2">
    <citation type="submission" date="2015-01" db="EMBL/GenBank/DDBJ databases">
        <authorList>
            <consortium name="NBRP consortium"/>
            <person name="Sawabe T."/>
            <person name="Meirelles P."/>
            <person name="Feng G."/>
            <person name="Sayaka M."/>
            <person name="Hattori M."/>
            <person name="Ohkuma M."/>
        </authorList>
    </citation>
    <scope>NUCLEOTIDE SEQUENCE [LARGE SCALE GENOMIC DNA]</scope>
    <source>
        <strain evidence="1 2">JCM19232</strain>
    </source>
</reference>
<dbReference type="AlphaFoldDB" id="A0A0B8PM11"/>
<proteinExistence type="predicted"/>
<gene>
    <name evidence="1" type="ORF">JCM19232_3439</name>
</gene>
<evidence type="ECO:0000313" key="2">
    <source>
        <dbReference type="Proteomes" id="UP000031670"/>
    </source>
</evidence>